<feature type="non-terminal residue" evidence="2">
    <location>
        <position position="1"/>
    </location>
</feature>
<keyword evidence="1" id="KW-1133">Transmembrane helix</keyword>
<gene>
    <name evidence="2" type="ORF">V8G54_032237</name>
</gene>
<evidence type="ECO:0000256" key="1">
    <source>
        <dbReference type="SAM" id="Phobius"/>
    </source>
</evidence>
<feature type="transmembrane region" description="Helical" evidence="1">
    <location>
        <begin position="6"/>
        <end position="27"/>
    </location>
</feature>
<sequence>HYPLTHYHSGGLLPSMPYFTLVLLVLLQDLHDLVLSIFNTPSSTVTFTVEDEVGTTAGVSIKGTLGKSKNERVEQNTPEMRMFAIKSQSNENLPARKCFCGAGKKPLLLFSASPFF</sequence>
<reference evidence="2 3" key="1">
    <citation type="journal article" date="2023" name="Life. Sci Alliance">
        <title>Evolutionary insights into 3D genome organization and epigenetic landscape of Vigna mungo.</title>
        <authorList>
            <person name="Junaid A."/>
            <person name="Singh B."/>
            <person name="Bhatia S."/>
        </authorList>
    </citation>
    <scope>NUCLEOTIDE SEQUENCE [LARGE SCALE GENOMIC DNA]</scope>
    <source>
        <strain evidence="2">Urdbean</strain>
    </source>
</reference>
<dbReference type="Proteomes" id="UP001374535">
    <property type="component" value="Chromosome 10"/>
</dbReference>
<keyword evidence="1" id="KW-0472">Membrane</keyword>
<accession>A0AAQ3MMJ3</accession>
<name>A0AAQ3MMJ3_VIGMU</name>
<keyword evidence="3" id="KW-1185">Reference proteome</keyword>
<keyword evidence="1" id="KW-0812">Transmembrane</keyword>
<organism evidence="2 3">
    <name type="scientific">Vigna mungo</name>
    <name type="common">Black gram</name>
    <name type="synonym">Phaseolus mungo</name>
    <dbReference type="NCBI Taxonomy" id="3915"/>
    <lineage>
        <taxon>Eukaryota</taxon>
        <taxon>Viridiplantae</taxon>
        <taxon>Streptophyta</taxon>
        <taxon>Embryophyta</taxon>
        <taxon>Tracheophyta</taxon>
        <taxon>Spermatophyta</taxon>
        <taxon>Magnoliopsida</taxon>
        <taxon>eudicotyledons</taxon>
        <taxon>Gunneridae</taxon>
        <taxon>Pentapetalae</taxon>
        <taxon>rosids</taxon>
        <taxon>fabids</taxon>
        <taxon>Fabales</taxon>
        <taxon>Fabaceae</taxon>
        <taxon>Papilionoideae</taxon>
        <taxon>50 kb inversion clade</taxon>
        <taxon>NPAAA clade</taxon>
        <taxon>indigoferoid/millettioid clade</taxon>
        <taxon>Phaseoleae</taxon>
        <taxon>Vigna</taxon>
    </lineage>
</organism>
<evidence type="ECO:0000313" key="2">
    <source>
        <dbReference type="EMBL" id="WVY93149.1"/>
    </source>
</evidence>
<protein>
    <submittedName>
        <fullName evidence="2">Uncharacterized protein</fullName>
    </submittedName>
</protein>
<dbReference type="AlphaFoldDB" id="A0AAQ3MMJ3"/>
<dbReference type="EMBL" id="CP144691">
    <property type="protein sequence ID" value="WVY93149.1"/>
    <property type="molecule type" value="Genomic_DNA"/>
</dbReference>
<evidence type="ECO:0000313" key="3">
    <source>
        <dbReference type="Proteomes" id="UP001374535"/>
    </source>
</evidence>
<proteinExistence type="predicted"/>